<dbReference type="Gene3D" id="3.10.310.20">
    <property type="entry name" value="DHHA2 domain"/>
    <property type="match status" value="1"/>
</dbReference>
<proteinExistence type="inferred from homology"/>
<dbReference type="SUPFAM" id="SSF64182">
    <property type="entry name" value="DHH phosphoesterases"/>
    <property type="match status" value="1"/>
</dbReference>
<name>A0A8S3TA16_MYTED</name>
<dbReference type="PANTHER" id="PTHR12112:SF39">
    <property type="entry name" value="EG:152A3.5 PROTEIN (FBGN0003116_PN PROTEIN)"/>
    <property type="match status" value="1"/>
</dbReference>
<evidence type="ECO:0000256" key="2">
    <source>
        <dbReference type="SAM" id="MobiDB-lite"/>
    </source>
</evidence>
<dbReference type="EC" id="3.6.1.11" evidence="4"/>
<dbReference type="OrthoDB" id="19923at2759"/>
<dbReference type="EMBL" id="CAJPWZ010002058">
    <property type="protein sequence ID" value="CAG2230317.1"/>
    <property type="molecule type" value="Genomic_DNA"/>
</dbReference>
<dbReference type="GO" id="GO:0005737">
    <property type="term" value="C:cytoplasm"/>
    <property type="evidence" value="ECO:0007669"/>
    <property type="project" value="InterPro"/>
</dbReference>
<keyword evidence="4" id="KW-0378">Hydrolase</keyword>
<dbReference type="InterPro" id="IPR038222">
    <property type="entry name" value="DHHA2_dom_sf"/>
</dbReference>
<accession>A0A8S3TA16</accession>
<dbReference type="InterPro" id="IPR004097">
    <property type="entry name" value="DHHA2"/>
</dbReference>
<evidence type="ECO:0000256" key="1">
    <source>
        <dbReference type="ARBA" id="ARBA00010331"/>
    </source>
</evidence>
<feature type="compositionally biased region" description="Polar residues" evidence="2">
    <location>
        <begin position="1"/>
        <end position="37"/>
    </location>
</feature>
<evidence type="ECO:0000313" key="4">
    <source>
        <dbReference type="EMBL" id="CAG2230317.1"/>
    </source>
</evidence>
<feature type="compositionally biased region" description="Polar residues" evidence="2">
    <location>
        <begin position="395"/>
        <end position="417"/>
    </location>
</feature>
<feature type="domain" description="DHHA2" evidence="3">
    <location>
        <begin position="231"/>
        <end position="347"/>
    </location>
</feature>
<keyword evidence="5" id="KW-1185">Reference proteome</keyword>
<protein>
    <submittedName>
        <fullName evidence="4">PRUNE</fullName>
        <ecNumber evidence="4">3.6.1.11</ecNumber>
    </submittedName>
</protein>
<dbReference type="Pfam" id="PF02833">
    <property type="entry name" value="DHHA2"/>
    <property type="match status" value="1"/>
</dbReference>
<organism evidence="4 5">
    <name type="scientific">Mytilus edulis</name>
    <name type="common">Blue mussel</name>
    <dbReference type="NCBI Taxonomy" id="6550"/>
    <lineage>
        <taxon>Eukaryota</taxon>
        <taxon>Metazoa</taxon>
        <taxon>Spiralia</taxon>
        <taxon>Lophotrochozoa</taxon>
        <taxon>Mollusca</taxon>
        <taxon>Bivalvia</taxon>
        <taxon>Autobranchia</taxon>
        <taxon>Pteriomorphia</taxon>
        <taxon>Mytilida</taxon>
        <taxon>Mytiloidea</taxon>
        <taxon>Mytilidae</taxon>
        <taxon>Mytilinae</taxon>
        <taxon>Mytilus</taxon>
    </lineage>
</organism>
<feature type="compositionally biased region" description="Polar residues" evidence="2">
    <location>
        <begin position="145"/>
        <end position="159"/>
    </location>
</feature>
<dbReference type="AlphaFoldDB" id="A0A8S3TA16"/>
<gene>
    <name evidence="4" type="ORF">MEDL_43164</name>
</gene>
<dbReference type="Proteomes" id="UP000683360">
    <property type="component" value="Unassembled WGS sequence"/>
</dbReference>
<dbReference type="PANTHER" id="PTHR12112">
    <property type="entry name" value="BNIP - RELATED"/>
    <property type="match status" value="1"/>
</dbReference>
<dbReference type="InterPro" id="IPR038763">
    <property type="entry name" value="DHH_sf"/>
</dbReference>
<sequence>MSTIMKENSSFPKSEPNQNVSYSMEQGENQSTSQTFSMAKPENVSAAFESIKDNATFQLGGLRDGISAQMLQQLTPEQQQMLIAEAVSKAMGSNTENMKDNGNFQLLVSREQSELLLQQAASQISPQYTDAEMVSKASDLKESLSHQQSGDQSGQLHIQLPSPTTGFNLKNDVKSFVDSSSPRKPHENMKGAILIDTVNLSPAAHKMTDQDVAMADKLKEMLPEVNGDVLYNTIQKAKTDISELTTLELLEKDLKIVSGNSVKVAMSSVSISLQDFLSRENLMEDLSSFVQSRSVLAVIVMMIHQVTEGEPVRDIAVYSTEMALQQKVNSLVKQSETGTYQNLVDEFDIFTGTDTTNNAQINNTDVFNELPLDSQNHEQATDEFNEADIMFGSQTLETPHSGMNSASQGPSAHNSEPGSAFASYPITPPNSFIDSTGHAHVKEFVLPSLNSAEMLRKYERKRQVTINLKVA</sequence>
<dbReference type="GO" id="GO:0004309">
    <property type="term" value="F:exopolyphosphatase activity"/>
    <property type="evidence" value="ECO:0007669"/>
    <property type="project" value="UniProtKB-EC"/>
</dbReference>
<feature type="region of interest" description="Disordered" evidence="2">
    <location>
        <begin position="133"/>
        <end position="159"/>
    </location>
</feature>
<comment type="caution">
    <text evidence="4">The sequence shown here is derived from an EMBL/GenBank/DDBJ whole genome shotgun (WGS) entry which is preliminary data.</text>
</comment>
<feature type="region of interest" description="Disordered" evidence="2">
    <location>
        <begin position="1"/>
        <end position="40"/>
    </location>
</feature>
<comment type="similarity">
    <text evidence="1">Belongs to the PPase class C family. Prune subfamily.</text>
</comment>
<feature type="region of interest" description="Disordered" evidence="2">
    <location>
        <begin position="395"/>
        <end position="423"/>
    </location>
</feature>
<dbReference type="SMART" id="SM01131">
    <property type="entry name" value="DHHA2"/>
    <property type="match status" value="1"/>
</dbReference>
<reference evidence="4" key="1">
    <citation type="submission" date="2021-03" db="EMBL/GenBank/DDBJ databases">
        <authorList>
            <person name="Bekaert M."/>
        </authorList>
    </citation>
    <scope>NUCLEOTIDE SEQUENCE</scope>
</reference>
<evidence type="ECO:0000313" key="5">
    <source>
        <dbReference type="Proteomes" id="UP000683360"/>
    </source>
</evidence>
<evidence type="ECO:0000259" key="3">
    <source>
        <dbReference type="SMART" id="SM01131"/>
    </source>
</evidence>